<keyword evidence="6" id="KW-0238">DNA-binding</keyword>
<keyword evidence="7" id="KW-0456">Lyase</keyword>
<dbReference type="InterPro" id="IPR036590">
    <property type="entry name" value="SRAP-like"/>
</dbReference>
<dbReference type="InterPro" id="IPR003738">
    <property type="entry name" value="SRAP"/>
</dbReference>
<dbReference type="BioCyc" id="JESP1508404:G14D9-10428-MONOMER"/>
<dbReference type="GO" id="GO:0006508">
    <property type="term" value="P:proteolysis"/>
    <property type="evidence" value="ECO:0007669"/>
    <property type="project" value="UniProtKB-KW"/>
</dbReference>
<protein>
    <recommendedName>
        <fullName evidence="8">Abasic site processing protein</fullName>
        <ecNumber evidence="8">3.4.-.-</ecNumber>
    </recommendedName>
</protein>
<evidence type="ECO:0000313" key="10">
    <source>
        <dbReference type="Proteomes" id="UP000031449"/>
    </source>
</evidence>
<dbReference type="GO" id="GO:0003697">
    <property type="term" value="F:single-stranded DNA binding"/>
    <property type="evidence" value="ECO:0007669"/>
    <property type="project" value="InterPro"/>
</dbReference>
<dbReference type="PANTHER" id="PTHR13604">
    <property type="entry name" value="DC12-RELATED"/>
    <property type="match status" value="1"/>
</dbReference>
<gene>
    <name evidence="9" type="ORF">JMA_11930</name>
</gene>
<dbReference type="EC" id="3.4.-.-" evidence="8"/>
<dbReference type="PANTHER" id="PTHR13604:SF0">
    <property type="entry name" value="ABASIC SITE PROCESSING PROTEIN HMCES"/>
    <property type="match status" value="1"/>
</dbReference>
<dbReference type="HOGENOM" id="CLU_035990_6_2_9"/>
<accession>A0A0B5AJI0</accession>
<dbReference type="GO" id="GO:0016829">
    <property type="term" value="F:lyase activity"/>
    <property type="evidence" value="ECO:0007669"/>
    <property type="project" value="UniProtKB-KW"/>
</dbReference>
<dbReference type="AlphaFoldDB" id="A0A0B5AJI0"/>
<evidence type="ECO:0000256" key="4">
    <source>
        <dbReference type="ARBA" id="ARBA00022801"/>
    </source>
</evidence>
<evidence type="ECO:0000256" key="5">
    <source>
        <dbReference type="ARBA" id="ARBA00023124"/>
    </source>
</evidence>
<dbReference type="Gene3D" id="3.90.1680.10">
    <property type="entry name" value="SOS response associated peptidase-like"/>
    <property type="match status" value="1"/>
</dbReference>
<dbReference type="STRING" id="1508404.JMA_11930"/>
<organism evidence="9 10">
    <name type="scientific">Jeotgalibacillus malaysiensis</name>
    <dbReference type="NCBI Taxonomy" id="1508404"/>
    <lineage>
        <taxon>Bacteria</taxon>
        <taxon>Bacillati</taxon>
        <taxon>Bacillota</taxon>
        <taxon>Bacilli</taxon>
        <taxon>Bacillales</taxon>
        <taxon>Caryophanaceae</taxon>
        <taxon>Jeotgalibacillus</taxon>
    </lineage>
</organism>
<evidence type="ECO:0000256" key="6">
    <source>
        <dbReference type="ARBA" id="ARBA00023125"/>
    </source>
</evidence>
<dbReference type="GO" id="GO:0106300">
    <property type="term" value="P:protein-DNA covalent cross-linking repair"/>
    <property type="evidence" value="ECO:0007669"/>
    <property type="project" value="InterPro"/>
</dbReference>
<dbReference type="Pfam" id="PF02586">
    <property type="entry name" value="SRAP"/>
    <property type="match status" value="1"/>
</dbReference>
<evidence type="ECO:0000256" key="8">
    <source>
        <dbReference type="RuleBase" id="RU364100"/>
    </source>
</evidence>
<keyword evidence="10" id="KW-1185">Reference proteome</keyword>
<dbReference type="KEGG" id="jeo:JMA_11930"/>
<sequence>MCGRFSLVEAMYDLQQYYQFEMREDFLYTPNRNLSPSQQAAAIVQVNGHRYPASFRWGLIPPFAKDEKIGYKTFNARSETVAEKPSFRKAFQSKRCLIPASSFYEWKKSGKDKQPFEIKRRDGEPITFAGLWESWRHNDEIVRSCTILTTEPNDLMADIHNRMPVILERNSFDQWLDPEENKESLQKLLKPCASELLTAEAISGDRFKKSGASQ</sequence>
<dbReference type="GO" id="GO:0008233">
    <property type="term" value="F:peptidase activity"/>
    <property type="evidence" value="ECO:0007669"/>
    <property type="project" value="UniProtKB-KW"/>
</dbReference>
<reference evidence="9 10" key="1">
    <citation type="submission" date="2014-08" db="EMBL/GenBank/DDBJ databases">
        <title>Complete genome of a marine bacteria Jeotgalibacillus malaysiensis.</title>
        <authorList>
            <person name="Yaakop A.S."/>
            <person name="Chan K.-G."/>
            <person name="Goh K.M."/>
        </authorList>
    </citation>
    <scope>NUCLEOTIDE SEQUENCE [LARGE SCALE GENOMIC DNA]</scope>
    <source>
        <strain evidence="9 10">D5</strain>
    </source>
</reference>
<dbReference type="EMBL" id="CP009416">
    <property type="protein sequence ID" value="AJD90510.1"/>
    <property type="molecule type" value="Genomic_DNA"/>
</dbReference>
<evidence type="ECO:0000256" key="7">
    <source>
        <dbReference type="ARBA" id="ARBA00023239"/>
    </source>
</evidence>
<proteinExistence type="inferred from homology"/>
<keyword evidence="2 8" id="KW-0645">Protease</keyword>
<keyword evidence="5" id="KW-0190">Covalent protein-DNA linkage</keyword>
<evidence type="ECO:0000256" key="3">
    <source>
        <dbReference type="ARBA" id="ARBA00022763"/>
    </source>
</evidence>
<dbReference type="SUPFAM" id="SSF143081">
    <property type="entry name" value="BB1717-like"/>
    <property type="match status" value="1"/>
</dbReference>
<name>A0A0B5AJI0_9BACL</name>
<evidence type="ECO:0000256" key="2">
    <source>
        <dbReference type="ARBA" id="ARBA00022670"/>
    </source>
</evidence>
<keyword evidence="4 8" id="KW-0378">Hydrolase</keyword>
<keyword evidence="3" id="KW-0227">DNA damage</keyword>
<dbReference type="Proteomes" id="UP000031449">
    <property type="component" value="Chromosome"/>
</dbReference>
<comment type="similarity">
    <text evidence="1 8">Belongs to the SOS response-associated peptidase family.</text>
</comment>
<evidence type="ECO:0000256" key="1">
    <source>
        <dbReference type="ARBA" id="ARBA00008136"/>
    </source>
</evidence>
<evidence type="ECO:0000313" key="9">
    <source>
        <dbReference type="EMBL" id="AJD90510.1"/>
    </source>
</evidence>